<dbReference type="SUPFAM" id="SSF47005">
    <property type="entry name" value="Peripheral subunit-binding domain of 2-oxo acid dehydrogenase complex"/>
    <property type="match status" value="1"/>
</dbReference>
<evidence type="ECO:0000256" key="9">
    <source>
        <dbReference type="SAM" id="MobiDB-lite"/>
    </source>
</evidence>
<comment type="subunit">
    <text evidence="7">Eukaryotic pyruvate dehydrogenase (PDH) complexes are organized as a core consisting of the oligomeric dihydrolipoamide acetyl-transferase (E2), around which are arranged multiple copies of pyruvate dehydrogenase (E1), dihydrolipoamide dehydrogenase (E3) and protein X (E3BP) bound by non-covalent bonds.</text>
</comment>
<keyword evidence="13" id="KW-1185">Reference proteome</keyword>
<dbReference type="InterPro" id="IPR004167">
    <property type="entry name" value="PSBD"/>
</dbReference>
<dbReference type="InterPro" id="IPR011053">
    <property type="entry name" value="Single_hybrid_motif"/>
</dbReference>
<dbReference type="InterPro" id="IPR045257">
    <property type="entry name" value="E2/Pdx1"/>
</dbReference>
<dbReference type="OrthoDB" id="202158at2759"/>
<feature type="domain" description="Peripheral subunit-binding (PSBD)" evidence="11">
    <location>
        <begin position="163"/>
        <end position="204"/>
    </location>
</feature>
<evidence type="ECO:0000256" key="1">
    <source>
        <dbReference type="ARBA" id="ARBA00004305"/>
    </source>
</evidence>
<dbReference type="GO" id="GO:0005759">
    <property type="term" value="C:mitochondrial matrix"/>
    <property type="evidence" value="ECO:0007669"/>
    <property type="project" value="UniProtKB-SubCell"/>
</dbReference>
<evidence type="ECO:0000256" key="8">
    <source>
        <dbReference type="ARBA" id="ARBA00083110"/>
    </source>
</evidence>
<dbReference type="CDD" id="cd06849">
    <property type="entry name" value="lipoyl_domain"/>
    <property type="match status" value="1"/>
</dbReference>
<dbReference type="PANTHER" id="PTHR23151:SF82">
    <property type="entry name" value="PYRUVATE DEHYDROGENASE COMPLEX PROTEIN X COMPONENT, MITOCHONDRIAL"/>
    <property type="match status" value="1"/>
</dbReference>
<feature type="domain" description="Lipoyl-binding" evidence="10">
    <location>
        <begin position="32"/>
        <end position="108"/>
    </location>
</feature>
<evidence type="ECO:0000256" key="6">
    <source>
        <dbReference type="ARBA" id="ARBA00059875"/>
    </source>
</evidence>
<reference evidence="12" key="1">
    <citation type="submission" date="2020-10" db="EMBL/GenBank/DDBJ databases">
        <authorList>
            <person name="Roach M.J.R."/>
        </authorList>
    </citation>
    <scope>NUCLEOTIDE SEQUENCE</scope>
    <source>
        <strain evidence="12">CBS 1945</strain>
    </source>
</reference>
<keyword evidence="3" id="KW-0450">Lipoyl</keyword>
<evidence type="ECO:0000256" key="5">
    <source>
        <dbReference type="ARBA" id="ARBA00023128"/>
    </source>
</evidence>
<sequence length="409" mass="43170">MLRTFTVSTTRTVFKAVMARRTFTTTYARQAAKIYEMPAMSPTMDEGGVVEWKVKEGQEFSAGDELLDVETDKATMEVNAGDDGIMAKILVPAGTNGVKVGAPIAFLADPGDDLATLEYPDISAAAAAPEAAKPAPAAAPAESPAAPAKAPSFTGGKANPDQTFFPSVEFLLAENKISREDALQKITATGPKGKILKGDVLAYLGKIPADDNTKIASFLEDREKLDLSHIELATPEAAAETAEGSEGAAAADSSAAAPAKPAKQPVVVSHQFVISSAVPSKILAALVAKAASKAETAAYATKNYKSSDLVDPLFEDLIAPPANTERFKVNYSINTTPAPSAAISESIVDEFDFEPYEEPVKSSKPELLTTVDVELTCNEKVIDSKTKAGVFVSKFGNYLGQIDRKFTRV</sequence>
<dbReference type="InterPro" id="IPR036625">
    <property type="entry name" value="E3-bd_dom_sf"/>
</dbReference>
<dbReference type="GeneID" id="62193832"/>
<comment type="similarity">
    <text evidence="2">Belongs to the 2-oxoacid dehydrogenase family.</text>
</comment>
<protein>
    <recommendedName>
        <fullName evidence="8">Dihydrolipoamide dehydrogenase-binding protein of pyruvate dehydrogenase complex</fullName>
    </recommendedName>
</protein>
<evidence type="ECO:0000313" key="12">
    <source>
        <dbReference type="EMBL" id="QPG73126.1"/>
    </source>
</evidence>
<dbReference type="InterPro" id="IPR003016">
    <property type="entry name" value="2-oxoA_DH_lipoyl-BS"/>
</dbReference>
<comment type="function">
    <text evidence="6">Required for anchoring dihydrolipoamide dehydrogenase (E3) to the dihydrolipoamide transacetylase (E2) core of the pyruvate dehydrogenase complexes of eukaryotes. This specific binding is essential for a functional PDH complex.</text>
</comment>
<evidence type="ECO:0000313" key="13">
    <source>
        <dbReference type="Proteomes" id="UP000662931"/>
    </source>
</evidence>
<dbReference type="SUPFAM" id="SSF51230">
    <property type="entry name" value="Single hybrid motif"/>
    <property type="match status" value="1"/>
</dbReference>
<dbReference type="InterPro" id="IPR000089">
    <property type="entry name" value="Biotin_lipoyl"/>
</dbReference>
<accession>A0A875RWB5</accession>
<proteinExistence type="inferred from homology"/>
<feature type="compositionally biased region" description="Low complexity" evidence="9">
    <location>
        <begin position="133"/>
        <end position="151"/>
    </location>
</feature>
<name>A0A875RWB5_EENNA</name>
<dbReference type="KEGG" id="bnn:FOA43_000431"/>
<keyword evidence="5" id="KW-0496">Mitochondrion</keyword>
<dbReference type="GO" id="GO:0045254">
    <property type="term" value="C:pyruvate dehydrogenase complex"/>
    <property type="evidence" value="ECO:0007669"/>
    <property type="project" value="InterPro"/>
</dbReference>
<dbReference type="AlphaFoldDB" id="A0A875RWB5"/>
<evidence type="ECO:0000256" key="3">
    <source>
        <dbReference type="ARBA" id="ARBA00022823"/>
    </source>
</evidence>
<dbReference type="EMBL" id="CP064812">
    <property type="protein sequence ID" value="QPG73126.1"/>
    <property type="molecule type" value="Genomic_DNA"/>
</dbReference>
<dbReference type="Pfam" id="PF00364">
    <property type="entry name" value="Biotin_lipoyl"/>
    <property type="match status" value="1"/>
</dbReference>
<dbReference type="PANTHER" id="PTHR23151">
    <property type="entry name" value="DIHYDROLIPOAMIDE ACETYL/SUCCINYL-TRANSFERASE-RELATED"/>
    <property type="match status" value="1"/>
</dbReference>
<dbReference type="GO" id="GO:0006086">
    <property type="term" value="P:pyruvate decarboxylation to acetyl-CoA"/>
    <property type="evidence" value="ECO:0007669"/>
    <property type="project" value="InterPro"/>
</dbReference>
<evidence type="ECO:0000256" key="7">
    <source>
        <dbReference type="ARBA" id="ARBA00065810"/>
    </source>
</evidence>
<dbReference type="Gene3D" id="4.10.320.10">
    <property type="entry name" value="E3-binding domain"/>
    <property type="match status" value="1"/>
</dbReference>
<feature type="region of interest" description="Disordered" evidence="9">
    <location>
        <begin position="133"/>
        <end position="158"/>
    </location>
</feature>
<comment type="subcellular location">
    <subcellularLocation>
        <location evidence="1">Mitochondrion matrix</location>
    </subcellularLocation>
</comment>
<dbReference type="PROSITE" id="PS00189">
    <property type="entry name" value="LIPOYL"/>
    <property type="match status" value="1"/>
</dbReference>
<evidence type="ECO:0000259" key="11">
    <source>
        <dbReference type="PROSITE" id="PS51826"/>
    </source>
</evidence>
<dbReference type="Gene3D" id="2.40.50.100">
    <property type="match status" value="1"/>
</dbReference>
<keyword evidence="4" id="KW-0809">Transit peptide</keyword>
<organism evidence="12 13">
    <name type="scientific">Eeniella nana</name>
    <name type="common">Yeast</name>
    <name type="synonym">Brettanomyces nanus</name>
    <dbReference type="NCBI Taxonomy" id="13502"/>
    <lineage>
        <taxon>Eukaryota</taxon>
        <taxon>Fungi</taxon>
        <taxon>Dikarya</taxon>
        <taxon>Ascomycota</taxon>
        <taxon>Saccharomycotina</taxon>
        <taxon>Pichiomycetes</taxon>
        <taxon>Pichiales</taxon>
        <taxon>Pichiaceae</taxon>
        <taxon>Brettanomyces</taxon>
    </lineage>
</organism>
<evidence type="ECO:0000256" key="4">
    <source>
        <dbReference type="ARBA" id="ARBA00022946"/>
    </source>
</evidence>
<dbReference type="PROSITE" id="PS51826">
    <property type="entry name" value="PSBD"/>
    <property type="match status" value="1"/>
</dbReference>
<evidence type="ECO:0000259" key="10">
    <source>
        <dbReference type="PROSITE" id="PS50968"/>
    </source>
</evidence>
<dbReference type="RefSeq" id="XP_038776691.1">
    <property type="nucleotide sequence ID" value="XM_038920763.1"/>
</dbReference>
<dbReference type="Proteomes" id="UP000662931">
    <property type="component" value="Chromosome 1"/>
</dbReference>
<dbReference type="FunFam" id="2.40.50.100:FF:000010">
    <property type="entry name" value="Acetyltransferase component of pyruvate dehydrogenase complex"/>
    <property type="match status" value="1"/>
</dbReference>
<feature type="region of interest" description="Disordered" evidence="9">
    <location>
        <begin position="236"/>
        <end position="256"/>
    </location>
</feature>
<gene>
    <name evidence="12" type="ORF">FOA43_000431</name>
</gene>
<dbReference type="FunFam" id="4.10.320.10:FF:000017">
    <property type="entry name" value="Pyruvate dehydrogenase complex protein X component, mitochondrial"/>
    <property type="match status" value="1"/>
</dbReference>
<dbReference type="PROSITE" id="PS50968">
    <property type="entry name" value="BIOTINYL_LIPOYL"/>
    <property type="match status" value="1"/>
</dbReference>
<dbReference type="GO" id="GO:0004742">
    <property type="term" value="F:dihydrolipoyllysine-residue acetyltransferase activity"/>
    <property type="evidence" value="ECO:0007669"/>
    <property type="project" value="TreeGrafter"/>
</dbReference>
<evidence type="ECO:0000256" key="2">
    <source>
        <dbReference type="ARBA" id="ARBA00007317"/>
    </source>
</evidence>